<accession>A0A4Y7JCB0</accession>
<dbReference type="Gramene" id="RZC57541">
    <property type="protein sequence ID" value="RZC57541"/>
    <property type="gene ID" value="C5167_004840"/>
</dbReference>
<protein>
    <submittedName>
        <fullName evidence="1">Uncharacterized protein</fullName>
    </submittedName>
</protein>
<name>A0A4Y7JCB0_PAPSO</name>
<evidence type="ECO:0000313" key="2">
    <source>
        <dbReference type="Proteomes" id="UP000316621"/>
    </source>
</evidence>
<sequence>MPVSNLLVCRKLFTRFDIGPILTGPLVKKISQTRYFFNFKPTCLSVAVPLSPVSNSSGGGG</sequence>
<dbReference type="EMBL" id="CM010718">
    <property type="protein sequence ID" value="RZC57541.1"/>
    <property type="molecule type" value="Genomic_DNA"/>
</dbReference>
<keyword evidence="2" id="KW-1185">Reference proteome</keyword>
<proteinExistence type="predicted"/>
<reference evidence="1 2" key="1">
    <citation type="journal article" date="2018" name="Science">
        <title>The opium poppy genome and morphinan production.</title>
        <authorList>
            <person name="Guo L."/>
            <person name="Winzer T."/>
            <person name="Yang X."/>
            <person name="Li Y."/>
            <person name="Ning Z."/>
            <person name="He Z."/>
            <person name="Teodor R."/>
            <person name="Lu Y."/>
            <person name="Bowser T.A."/>
            <person name="Graham I.A."/>
            <person name="Ye K."/>
        </authorList>
    </citation>
    <scope>NUCLEOTIDE SEQUENCE [LARGE SCALE GENOMIC DNA]</scope>
    <source>
        <strain evidence="2">cv. HN1</strain>
        <tissue evidence="1">Leaves</tissue>
    </source>
</reference>
<evidence type="ECO:0000313" key="1">
    <source>
        <dbReference type="EMBL" id="RZC57541.1"/>
    </source>
</evidence>
<organism evidence="1 2">
    <name type="scientific">Papaver somniferum</name>
    <name type="common">Opium poppy</name>
    <dbReference type="NCBI Taxonomy" id="3469"/>
    <lineage>
        <taxon>Eukaryota</taxon>
        <taxon>Viridiplantae</taxon>
        <taxon>Streptophyta</taxon>
        <taxon>Embryophyta</taxon>
        <taxon>Tracheophyta</taxon>
        <taxon>Spermatophyta</taxon>
        <taxon>Magnoliopsida</taxon>
        <taxon>Ranunculales</taxon>
        <taxon>Papaveraceae</taxon>
        <taxon>Papaveroideae</taxon>
        <taxon>Papaver</taxon>
    </lineage>
</organism>
<dbReference type="Proteomes" id="UP000316621">
    <property type="component" value="Chromosome 4"/>
</dbReference>
<dbReference type="AlphaFoldDB" id="A0A4Y7JCB0"/>
<gene>
    <name evidence="1" type="ORF">C5167_004840</name>
</gene>